<dbReference type="RefSeq" id="XP_066919103.1">
    <property type="nucleotide sequence ID" value="XM_067063002.1"/>
</dbReference>
<dbReference type="InterPro" id="IPR038351">
    <property type="entry name" value="MCD_N_sf"/>
</dbReference>
<evidence type="ECO:0000259" key="1">
    <source>
        <dbReference type="Pfam" id="PF05292"/>
    </source>
</evidence>
<evidence type="ECO:0008006" key="5">
    <source>
        <dbReference type="Google" id="ProtNLM"/>
    </source>
</evidence>
<keyword evidence="4" id="KW-1185">Reference proteome</keyword>
<protein>
    <recommendedName>
        <fullName evidence="5">Malonyl-CoA decarboxylase</fullName>
    </recommendedName>
</protein>
<dbReference type="GeneID" id="136806429"/>
<dbReference type="PANTHER" id="PTHR28641">
    <property type="match status" value="1"/>
</dbReference>
<dbReference type="GO" id="GO:0005782">
    <property type="term" value="C:peroxisomal matrix"/>
    <property type="evidence" value="ECO:0007669"/>
    <property type="project" value="TreeGrafter"/>
</dbReference>
<dbReference type="GO" id="GO:0006633">
    <property type="term" value="P:fatty acid biosynthetic process"/>
    <property type="evidence" value="ECO:0007669"/>
    <property type="project" value="InterPro"/>
</dbReference>
<evidence type="ECO:0000313" key="3">
    <source>
        <dbReference type="EnsemblMetazoa" id="CLYHEMP015325.1"/>
    </source>
</evidence>
<dbReference type="AlphaFoldDB" id="A0A7M5WZH2"/>
<dbReference type="GO" id="GO:2001294">
    <property type="term" value="P:malonyl-CoA catabolic process"/>
    <property type="evidence" value="ECO:0007669"/>
    <property type="project" value="TreeGrafter"/>
</dbReference>
<proteinExistence type="predicted"/>
<dbReference type="Pfam" id="PF05292">
    <property type="entry name" value="MCD"/>
    <property type="match status" value="1"/>
</dbReference>
<dbReference type="GO" id="GO:0005759">
    <property type="term" value="C:mitochondrial matrix"/>
    <property type="evidence" value="ECO:0007669"/>
    <property type="project" value="TreeGrafter"/>
</dbReference>
<dbReference type="GO" id="GO:0006085">
    <property type="term" value="P:acetyl-CoA biosynthetic process"/>
    <property type="evidence" value="ECO:0007669"/>
    <property type="project" value="TreeGrafter"/>
</dbReference>
<dbReference type="PANTHER" id="PTHR28641:SF1">
    <property type="entry name" value="MALONYL-COA DECARBOXYLASE, MITOCHONDRIAL"/>
    <property type="match status" value="1"/>
</dbReference>
<dbReference type="Pfam" id="PF17408">
    <property type="entry name" value="MCD_N"/>
    <property type="match status" value="1"/>
</dbReference>
<dbReference type="InterPro" id="IPR035372">
    <property type="entry name" value="MCD_N"/>
</dbReference>
<dbReference type="Gene3D" id="3.40.630.150">
    <property type="entry name" value="Malonyl-CoA decarboxylase, catalytic domain"/>
    <property type="match status" value="1"/>
</dbReference>
<dbReference type="Gene3D" id="1.20.140.90">
    <property type="entry name" value="Malonyl-CoA decarboxylase, oligemerization domain"/>
    <property type="match status" value="1"/>
</dbReference>
<name>A0A7M5WZH2_9CNID</name>
<evidence type="ECO:0000313" key="4">
    <source>
        <dbReference type="Proteomes" id="UP000594262"/>
    </source>
</evidence>
<sequence>MFRRELWRGTLRHQKTSKQIWWMTCRNLQQESWVKWLYDNDENLDKLKGGMKASLLTKRNHQKGDLIPYTFAQDFVSHYGTLKNMENKSRFFQLLSEKLGCNNEDIQNNMKLLKESMDTRDKLTHRHRHQLSASLTPTYKQLFDDVSKLEDGVGFLVDMRKDLLFSQRKGFVPKTLELQTFDTFLKEHLAQWFAGGFLDLHQVTWDETSADLMEKLMKYEAVHPIVNWNDLKKRAAVGRRIFMFSHRLMPGEPLVVLYVLLGNHIPNNIQNVLSSEQSVEDKEEITTATFYSISSTQRGLDGIGLGNVLIKRVVEELRREFHNMKTFVTLSPIPGFKRWLDQQIKNHKEGVSSRYGDLLESSAMEHLRDDGWVKDMKKCNQLQPVLQSLCARYLLHEKRRGFAMDPVANFHLRNGASLWRINWLANTEPRGLKSSHTLMVNYRYDLSQIETNNLKYVMGGEITASESVLEIVS</sequence>
<feature type="domain" description="Malonyl-CoA decarboxylase N-terminal" evidence="2">
    <location>
        <begin position="100"/>
        <end position="193"/>
    </location>
</feature>
<feature type="domain" description="Malonyl-CoA decarboxylase C-terminal" evidence="1">
    <location>
        <begin position="196"/>
        <end position="445"/>
    </location>
</feature>
<evidence type="ECO:0000259" key="2">
    <source>
        <dbReference type="Pfam" id="PF17408"/>
    </source>
</evidence>
<dbReference type="GO" id="GO:0050080">
    <property type="term" value="F:malonyl-CoA decarboxylase activity"/>
    <property type="evidence" value="ECO:0007669"/>
    <property type="project" value="InterPro"/>
</dbReference>
<dbReference type="Proteomes" id="UP000594262">
    <property type="component" value="Unplaced"/>
</dbReference>
<dbReference type="InterPro" id="IPR042303">
    <property type="entry name" value="Malonyl_CoA_deC_C_sf"/>
</dbReference>
<accession>A0A7M5WZH2</accession>
<reference evidence="3" key="1">
    <citation type="submission" date="2021-01" db="UniProtKB">
        <authorList>
            <consortium name="EnsemblMetazoa"/>
        </authorList>
    </citation>
    <scope>IDENTIFICATION</scope>
</reference>
<dbReference type="OrthoDB" id="426718at2759"/>
<dbReference type="InterPro" id="IPR038917">
    <property type="entry name" value="Malonyl_CoA_deC"/>
</dbReference>
<dbReference type="EnsemblMetazoa" id="CLYHEMT015325.1">
    <property type="protein sequence ID" value="CLYHEMP015325.1"/>
    <property type="gene ID" value="CLYHEMG015325"/>
</dbReference>
<dbReference type="InterPro" id="IPR007956">
    <property type="entry name" value="Malonyl_CoA_deC_C"/>
</dbReference>
<organism evidence="3 4">
    <name type="scientific">Clytia hemisphaerica</name>
    <dbReference type="NCBI Taxonomy" id="252671"/>
    <lineage>
        <taxon>Eukaryota</taxon>
        <taxon>Metazoa</taxon>
        <taxon>Cnidaria</taxon>
        <taxon>Hydrozoa</taxon>
        <taxon>Hydroidolina</taxon>
        <taxon>Leptothecata</taxon>
        <taxon>Obeliida</taxon>
        <taxon>Clytiidae</taxon>
        <taxon>Clytia</taxon>
    </lineage>
</organism>